<dbReference type="PROSITE" id="PS51782">
    <property type="entry name" value="LYSM"/>
    <property type="match status" value="1"/>
</dbReference>
<dbReference type="InterPro" id="IPR018392">
    <property type="entry name" value="LysM"/>
</dbReference>
<proteinExistence type="predicted"/>
<sequence length="226" mass="23524">MAFNKKLGTRTLALALGGALLLPSMSAFAATPYTAKDGDTFWSLSKKFGVSLEKIMKLNPKVDPLNVYQGLTLSIPATDAQNAAAGKQAALAKKAAAAAASVKAVNVSAQSVTTSDGLLLSYSKVIDMKASAYSASNEENAWGPVDYFGNPLKLGTIAVDPKVIPFGTKVYITGYSFSGLPTGGMIATATDAGSAIKGNRVDIFVPGSRESVAKFGFQQVKLYVLK</sequence>
<comment type="caution">
    <text evidence="4">The sequence shown here is derived from an EMBL/GenBank/DDBJ whole genome shotgun (WGS) entry which is preliminary data.</text>
</comment>
<evidence type="ECO:0000256" key="2">
    <source>
        <dbReference type="SAM" id="SignalP"/>
    </source>
</evidence>
<dbReference type="CDD" id="cd14667">
    <property type="entry name" value="3D_containing_proteins"/>
    <property type="match status" value="1"/>
</dbReference>
<feature type="chain" id="PRO_5032428244" evidence="2">
    <location>
        <begin position="30"/>
        <end position="226"/>
    </location>
</feature>
<dbReference type="Proteomes" id="UP000574133">
    <property type="component" value="Unassembled WGS sequence"/>
</dbReference>
<dbReference type="RefSeq" id="WP_185179585.1">
    <property type="nucleotide sequence ID" value="NZ_CBCSEP010000010.1"/>
</dbReference>
<dbReference type="Pfam" id="PF06725">
    <property type="entry name" value="3D"/>
    <property type="match status" value="1"/>
</dbReference>
<evidence type="ECO:0000259" key="3">
    <source>
        <dbReference type="PROSITE" id="PS51782"/>
    </source>
</evidence>
<dbReference type="Gene3D" id="2.40.40.10">
    <property type="entry name" value="RlpA-like domain"/>
    <property type="match status" value="1"/>
</dbReference>
<dbReference type="InterPro" id="IPR051933">
    <property type="entry name" value="Resuscitation_pf_RpfB"/>
</dbReference>
<gene>
    <name evidence="4" type="ORF">H4Q31_13520</name>
</gene>
<dbReference type="SUPFAM" id="SSF54106">
    <property type="entry name" value="LysM domain"/>
    <property type="match status" value="1"/>
</dbReference>
<dbReference type="Pfam" id="PF01476">
    <property type="entry name" value="LysM"/>
    <property type="match status" value="1"/>
</dbReference>
<dbReference type="AlphaFoldDB" id="A0A841TBD6"/>
<dbReference type="EMBL" id="JACJVN010000053">
    <property type="protein sequence ID" value="MBB6678322.1"/>
    <property type="molecule type" value="Genomic_DNA"/>
</dbReference>
<dbReference type="InterPro" id="IPR036779">
    <property type="entry name" value="LysM_dom_sf"/>
</dbReference>
<protein>
    <submittedName>
        <fullName evidence="4">LysM peptidoglycan-binding domain-containing protein</fullName>
    </submittedName>
</protein>
<dbReference type="PANTHER" id="PTHR39160">
    <property type="entry name" value="CELL WALL-BINDING PROTEIN YOCH"/>
    <property type="match status" value="1"/>
</dbReference>
<keyword evidence="5" id="KW-1185">Reference proteome</keyword>
<dbReference type="InterPro" id="IPR059180">
    <property type="entry name" value="3D_YorM"/>
</dbReference>
<dbReference type="SMART" id="SM00257">
    <property type="entry name" value="LysM"/>
    <property type="match status" value="1"/>
</dbReference>
<feature type="domain" description="LysM" evidence="3">
    <location>
        <begin position="31"/>
        <end position="75"/>
    </location>
</feature>
<dbReference type="GO" id="GO:0019867">
    <property type="term" value="C:outer membrane"/>
    <property type="evidence" value="ECO:0007669"/>
    <property type="project" value="InterPro"/>
</dbReference>
<dbReference type="InterPro" id="IPR010611">
    <property type="entry name" value="3D_dom"/>
</dbReference>
<reference evidence="4 5" key="1">
    <citation type="submission" date="2020-08" db="EMBL/GenBank/DDBJ databases">
        <title>Cohnella phylogeny.</title>
        <authorList>
            <person name="Dunlap C."/>
        </authorList>
    </citation>
    <scope>NUCLEOTIDE SEQUENCE [LARGE SCALE GENOMIC DNA]</scope>
    <source>
        <strain evidence="4 5">DSM 103658</strain>
    </source>
</reference>
<dbReference type="GO" id="GO:0004553">
    <property type="term" value="F:hydrolase activity, hydrolyzing O-glycosyl compounds"/>
    <property type="evidence" value="ECO:0007669"/>
    <property type="project" value="InterPro"/>
</dbReference>
<evidence type="ECO:0000256" key="1">
    <source>
        <dbReference type="ARBA" id="ARBA00022729"/>
    </source>
</evidence>
<dbReference type="SUPFAM" id="SSF50685">
    <property type="entry name" value="Barwin-like endoglucanases"/>
    <property type="match status" value="1"/>
</dbReference>
<name>A0A841TBD6_9BACL</name>
<dbReference type="InterPro" id="IPR036908">
    <property type="entry name" value="RlpA-like_sf"/>
</dbReference>
<feature type="signal peptide" evidence="2">
    <location>
        <begin position="1"/>
        <end position="29"/>
    </location>
</feature>
<dbReference type="GO" id="GO:0009254">
    <property type="term" value="P:peptidoglycan turnover"/>
    <property type="evidence" value="ECO:0007669"/>
    <property type="project" value="InterPro"/>
</dbReference>
<evidence type="ECO:0000313" key="5">
    <source>
        <dbReference type="Proteomes" id="UP000574133"/>
    </source>
</evidence>
<organism evidence="4 5">
    <name type="scientific">Cohnella lubricantis</name>
    <dbReference type="NCBI Taxonomy" id="2163172"/>
    <lineage>
        <taxon>Bacteria</taxon>
        <taxon>Bacillati</taxon>
        <taxon>Bacillota</taxon>
        <taxon>Bacilli</taxon>
        <taxon>Bacillales</taxon>
        <taxon>Paenibacillaceae</taxon>
        <taxon>Cohnella</taxon>
    </lineage>
</organism>
<dbReference type="Gene3D" id="3.10.350.10">
    <property type="entry name" value="LysM domain"/>
    <property type="match status" value="1"/>
</dbReference>
<accession>A0A841TBD6</accession>
<evidence type="ECO:0000313" key="4">
    <source>
        <dbReference type="EMBL" id="MBB6678322.1"/>
    </source>
</evidence>
<dbReference type="PANTHER" id="PTHR39160:SF4">
    <property type="entry name" value="RESUSCITATION-PROMOTING FACTOR RPFB"/>
    <property type="match status" value="1"/>
</dbReference>
<keyword evidence="1 2" id="KW-0732">Signal</keyword>
<dbReference type="CDD" id="cd00118">
    <property type="entry name" value="LysM"/>
    <property type="match status" value="1"/>
</dbReference>